<dbReference type="PROSITE" id="PS50181">
    <property type="entry name" value="FBOX"/>
    <property type="match status" value="1"/>
</dbReference>
<evidence type="ECO:0000259" key="1">
    <source>
        <dbReference type="PROSITE" id="PS50181"/>
    </source>
</evidence>
<comment type="caution">
    <text evidence="2">The sequence shown here is derived from an EMBL/GenBank/DDBJ whole genome shotgun (WGS) entry which is preliminary data.</text>
</comment>
<evidence type="ECO:0000313" key="3">
    <source>
        <dbReference type="Proteomes" id="UP001174136"/>
    </source>
</evidence>
<dbReference type="InterPro" id="IPR001810">
    <property type="entry name" value="F-box_dom"/>
</dbReference>
<feature type="domain" description="F-box" evidence="1">
    <location>
        <begin position="6"/>
        <end position="52"/>
    </location>
</feature>
<evidence type="ECO:0000313" key="2">
    <source>
        <dbReference type="EMBL" id="KAK0140840.1"/>
    </source>
</evidence>
<dbReference type="Gene3D" id="1.20.1280.50">
    <property type="match status" value="1"/>
</dbReference>
<reference evidence="2" key="1">
    <citation type="journal article" date="2023" name="Front. Mar. Sci.">
        <title>A new Merluccius polli reference genome to investigate the effects of global change in West African waters.</title>
        <authorList>
            <person name="Mateo J.L."/>
            <person name="Blanco-Fernandez C."/>
            <person name="Garcia-Vazquez E."/>
            <person name="Machado-Schiaffino G."/>
        </authorList>
    </citation>
    <scope>NUCLEOTIDE SEQUENCE</scope>
    <source>
        <strain evidence="2">C29</strain>
        <tissue evidence="2">Fin</tissue>
    </source>
</reference>
<sequence length="449" mass="49576">MAPHRRLLLQQLPADVLLHVLSFLPPADKLAVRACCRHFRQLADSRRLWRGHTARLRFGRGRRRYDAHFWAGLARRGVRSAVVQVQDQVQGATETHWKQLAAALPSLSALAVDGGIRDCEDHLDRFPNLSCLALRGSPPRGRAPKDLMGALRVADPERVTRIGLCDVSFRAHADLPAFLARFANLTWFSYHPSGPDPRDAFGRVVAGLPKLRHLSWAVRPFSKYASGPGPGGGGTGSGETVNRTLTSLELVVYDDSGLAHDATRPLTRLRSLAVVYMDAHVHQGGRLNTWLDHAPHLSTLVVHGGPAPRDYARSIPPTVRGLTVRAGRLTAADLAAVGAQVPGLVHLEVDPWPPAAGPVAARFFPALQSVHLRLWQIPEEDLDFLDLGRFQSLRRVEVEVADAEEPPRLSELRRRLQTLTGDRVRVLAAPRPRRDPMACCHQQVHQSQD</sequence>
<protein>
    <recommendedName>
        <fullName evidence="1">F-box domain-containing protein</fullName>
    </recommendedName>
</protein>
<organism evidence="2 3">
    <name type="scientific">Merluccius polli</name>
    <name type="common">Benguela hake</name>
    <name type="synonym">Merluccius cadenati</name>
    <dbReference type="NCBI Taxonomy" id="89951"/>
    <lineage>
        <taxon>Eukaryota</taxon>
        <taxon>Metazoa</taxon>
        <taxon>Chordata</taxon>
        <taxon>Craniata</taxon>
        <taxon>Vertebrata</taxon>
        <taxon>Euteleostomi</taxon>
        <taxon>Actinopterygii</taxon>
        <taxon>Neopterygii</taxon>
        <taxon>Teleostei</taxon>
        <taxon>Neoteleostei</taxon>
        <taxon>Acanthomorphata</taxon>
        <taxon>Zeiogadaria</taxon>
        <taxon>Gadariae</taxon>
        <taxon>Gadiformes</taxon>
        <taxon>Gadoidei</taxon>
        <taxon>Merlucciidae</taxon>
        <taxon>Merluccius</taxon>
    </lineage>
</organism>
<dbReference type="SMART" id="SM00256">
    <property type="entry name" value="FBOX"/>
    <property type="match status" value="1"/>
</dbReference>
<gene>
    <name evidence="2" type="ORF">N1851_022163</name>
</gene>
<dbReference type="Pfam" id="PF12937">
    <property type="entry name" value="F-box-like"/>
    <property type="match status" value="1"/>
</dbReference>
<proteinExistence type="predicted"/>
<dbReference type="AlphaFoldDB" id="A0AA47NXF6"/>
<dbReference type="InterPro" id="IPR036047">
    <property type="entry name" value="F-box-like_dom_sf"/>
</dbReference>
<dbReference type="EMBL" id="JAOPHQ010004007">
    <property type="protein sequence ID" value="KAK0140840.1"/>
    <property type="molecule type" value="Genomic_DNA"/>
</dbReference>
<dbReference type="Proteomes" id="UP001174136">
    <property type="component" value="Unassembled WGS sequence"/>
</dbReference>
<dbReference type="SUPFAM" id="SSF81383">
    <property type="entry name" value="F-box domain"/>
    <property type="match status" value="1"/>
</dbReference>
<name>A0AA47NXF6_MERPO</name>
<keyword evidence="3" id="KW-1185">Reference proteome</keyword>
<accession>A0AA47NXF6</accession>